<dbReference type="Pfam" id="PF06772">
    <property type="entry name" value="LtrA"/>
    <property type="match status" value="1"/>
</dbReference>
<protein>
    <submittedName>
        <fullName evidence="2">Low temperature requirement protein LtrA</fullName>
    </submittedName>
</protein>
<dbReference type="PANTHER" id="PTHR36840">
    <property type="entry name" value="BLL5714 PROTEIN"/>
    <property type="match status" value="1"/>
</dbReference>
<keyword evidence="3" id="KW-1185">Reference proteome</keyword>
<comment type="caution">
    <text evidence="2">The sequence shown here is derived from an EMBL/GenBank/DDBJ whole genome shotgun (WGS) entry which is preliminary data.</text>
</comment>
<reference evidence="2 3" key="1">
    <citation type="submission" date="2020-08" db="EMBL/GenBank/DDBJ databases">
        <title>Sequencing the genomes of 1000 actinobacteria strains.</title>
        <authorList>
            <person name="Klenk H.-P."/>
        </authorList>
    </citation>
    <scope>NUCLEOTIDE SEQUENCE [LARGE SCALE GENOMIC DNA]</scope>
    <source>
        <strain evidence="2 3">DSM 43851</strain>
    </source>
</reference>
<dbReference type="InterPro" id="IPR010640">
    <property type="entry name" value="Low_temperature_requirement_A"/>
</dbReference>
<keyword evidence="1" id="KW-1133">Transmembrane helix</keyword>
<gene>
    <name evidence="2" type="ORF">BJ998_002556</name>
</gene>
<feature type="transmembrane region" description="Helical" evidence="1">
    <location>
        <begin position="62"/>
        <end position="83"/>
    </location>
</feature>
<feature type="transmembrane region" description="Helical" evidence="1">
    <location>
        <begin position="32"/>
        <end position="50"/>
    </location>
</feature>
<feature type="transmembrane region" description="Helical" evidence="1">
    <location>
        <begin position="242"/>
        <end position="263"/>
    </location>
</feature>
<keyword evidence="1" id="KW-0472">Membrane</keyword>
<feature type="transmembrane region" description="Helical" evidence="1">
    <location>
        <begin position="95"/>
        <end position="115"/>
    </location>
</feature>
<evidence type="ECO:0000313" key="2">
    <source>
        <dbReference type="EMBL" id="MBB5891360.1"/>
    </source>
</evidence>
<dbReference type="Proteomes" id="UP000585638">
    <property type="component" value="Unassembled WGS sequence"/>
</dbReference>
<feature type="transmembrane region" description="Helical" evidence="1">
    <location>
        <begin position="283"/>
        <end position="303"/>
    </location>
</feature>
<name>A0A7W9KEX0_9PSEU</name>
<dbReference type="PANTHER" id="PTHR36840:SF1">
    <property type="entry name" value="BLL5714 PROTEIN"/>
    <property type="match status" value="1"/>
</dbReference>
<feature type="transmembrane region" description="Helical" evidence="1">
    <location>
        <begin position="215"/>
        <end position="236"/>
    </location>
</feature>
<evidence type="ECO:0000313" key="3">
    <source>
        <dbReference type="Proteomes" id="UP000585638"/>
    </source>
</evidence>
<evidence type="ECO:0000256" key="1">
    <source>
        <dbReference type="SAM" id="Phobius"/>
    </source>
</evidence>
<organism evidence="2 3">
    <name type="scientific">Kutzneria kofuensis</name>
    <dbReference type="NCBI Taxonomy" id="103725"/>
    <lineage>
        <taxon>Bacteria</taxon>
        <taxon>Bacillati</taxon>
        <taxon>Actinomycetota</taxon>
        <taxon>Actinomycetes</taxon>
        <taxon>Pseudonocardiales</taxon>
        <taxon>Pseudonocardiaceae</taxon>
        <taxon>Kutzneria</taxon>
    </lineage>
</organism>
<keyword evidence="1" id="KW-0812">Transmembrane</keyword>
<feature type="transmembrane region" description="Helical" evidence="1">
    <location>
        <begin position="309"/>
        <end position="335"/>
    </location>
</feature>
<proteinExistence type="predicted"/>
<feature type="transmembrane region" description="Helical" evidence="1">
    <location>
        <begin position="175"/>
        <end position="194"/>
    </location>
</feature>
<dbReference type="EMBL" id="JACHIR010000001">
    <property type="protein sequence ID" value="MBB5891360.1"/>
    <property type="molecule type" value="Genomic_DNA"/>
</dbReference>
<accession>A0A7W9KEX0</accession>
<feature type="transmembrane region" description="Helical" evidence="1">
    <location>
        <begin position="347"/>
        <end position="365"/>
    </location>
</feature>
<dbReference type="RefSeq" id="WP_184861417.1">
    <property type="nucleotide sequence ID" value="NZ_BAAAWY010000053.1"/>
</dbReference>
<dbReference type="AlphaFoldDB" id="A0A7W9KEX0"/>
<sequence length="392" mass="42682">MSEQPRTTRRWHRPMLARDTAERHRVSTPLELLFDLCFVVAVSAAGVQLHHSLGEGDAGHGIVLYLVVFFSIWWGWVNFTWFASAFDTNDVPYRIATFVQILGALVVAAGVPAAWHDDMTTMVVGYLLMRLSTVGQWLRVARQDPLYRSPALRSAVGITVVQVGWVLRLAVPEPWFVPSFLTLLVAELVVPVWAERTIATTWPWHARHISERYGLFTLIVLGESVLAASNALQAALGSGQSLGELVSVGVAGLVIVFGMWWLYFDQPGHVRLAQFRQGYTWGYGHYMIFGSAAAVGVGLELVIDDATHAGHLGAAATAFTLTVPIALYLLSVWLLHIGPRNAHRTVALGYPVAAVLVIAMSFTPLPALLTALVLASLVAATAATSHGHLLPD</sequence>